<keyword evidence="1" id="KW-1133">Transmembrane helix</keyword>
<protein>
    <submittedName>
        <fullName evidence="2">Uncharacterized protein</fullName>
    </submittedName>
</protein>
<dbReference type="AlphaFoldDB" id="A0A6C0F502"/>
<sequence>MEYDTLTDQLNNTITSGISKGTDWNAIPGGLDKVSESSRGFVWGLGSGNVWVCQSPCQGNWKQVKLPSAASLRDIVTDDTHIYVLLQNQLCIKSADNTDEWVTVTAPDGIEKIISTASYIWGQAGTQKYKLPKPGMTGNWIPVKDDMNVKVTSASSGHLYGVDSKGEAMITDEAMQTSWAVIPEFGGKYTAIYGEADQTALFGIDSENSLKRCLNGKCQGVDTQGYTPQNITIEPSTKQMWMTTTTSGKTGNIFNQPLSFDYTDIIKSVQPIDTKRDQAVDEVKSQYEQATYSGMMSKQFAVLKKMVATLFNIKPASSHEEDSKVLQGDIDNATYELNILRDILPFIQKLLIVLALTVVVYAASDYLGSATHVIALAVLIAGTVFFAINK</sequence>
<name>A0A6C0F502_9ZZZZ</name>
<dbReference type="EMBL" id="MN739025">
    <property type="protein sequence ID" value="QHT35659.1"/>
    <property type="molecule type" value="Genomic_DNA"/>
</dbReference>
<organism evidence="2">
    <name type="scientific">viral metagenome</name>
    <dbReference type="NCBI Taxonomy" id="1070528"/>
    <lineage>
        <taxon>unclassified sequences</taxon>
        <taxon>metagenomes</taxon>
        <taxon>organismal metagenomes</taxon>
    </lineage>
</organism>
<keyword evidence="1" id="KW-0812">Transmembrane</keyword>
<feature type="transmembrane region" description="Helical" evidence="1">
    <location>
        <begin position="346"/>
        <end position="364"/>
    </location>
</feature>
<feature type="transmembrane region" description="Helical" evidence="1">
    <location>
        <begin position="370"/>
        <end position="388"/>
    </location>
</feature>
<keyword evidence="1" id="KW-0472">Membrane</keyword>
<proteinExistence type="predicted"/>
<evidence type="ECO:0000313" key="2">
    <source>
        <dbReference type="EMBL" id="QHT35659.1"/>
    </source>
</evidence>
<accession>A0A6C0F502</accession>
<evidence type="ECO:0000256" key="1">
    <source>
        <dbReference type="SAM" id="Phobius"/>
    </source>
</evidence>
<reference evidence="2" key="1">
    <citation type="journal article" date="2020" name="Nature">
        <title>Giant virus diversity and host interactions through global metagenomics.</title>
        <authorList>
            <person name="Schulz F."/>
            <person name="Roux S."/>
            <person name="Paez-Espino D."/>
            <person name="Jungbluth S."/>
            <person name="Walsh D.A."/>
            <person name="Denef V.J."/>
            <person name="McMahon K.D."/>
            <person name="Konstantinidis K.T."/>
            <person name="Eloe-Fadrosh E.A."/>
            <person name="Kyrpides N.C."/>
            <person name="Woyke T."/>
        </authorList>
    </citation>
    <scope>NUCLEOTIDE SEQUENCE</scope>
    <source>
        <strain evidence="2">GVMAG-M-3300009181-41</strain>
    </source>
</reference>